<dbReference type="EMBL" id="NHSJ01000039">
    <property type="protein sequence ID" value="PPQ32466.1"/>
    <property type="molecule type" value="Genomic_DNA"/>
</dbReference>
<comment type="caution">
    <text evidence="1">The sequence shown here is derived from an EMBL/GenBank/DDBJ whole genome shotgun (WGS) entry which is preliminary data.</text>
</comment>
<evidence type="ECO:0000313" key="2">
    <source>
        <dbReference type="Proteomes" id="UP000239089"/>
    </source>
</evidence>
<proteinExistence type="predicted"/>
<name>A0A2S6NCW6_9HYPH</name>
<dbReference type="AlphaFoldDB" id="A0A2S6NCW6"/>
<sequence length="327" mass="36844">MFADISDDLLTASAPAPIRTLALFDRLSRQYLAWKAGGDADEFDGVVRAPDSVSPELANWYSSYKLHLSHADIASIRRRFEAAVARSGDSDFQVMTYIADMTIHRMIRHMREGGPRIVSIGESCLPRTLSTKWGFKPSRVMGEPTMPFDLAVHAGASVLKHLQTNFSSYLDTSGIVYREDLHYPVNEADGVFWNHEFGPEWAQNDFRKFTERYHRRIAAFREAVQAERCVCFFYSENPHRPDLVAGLAEAIGAFRGGRPAVLFAVNGAHPSFEESEQVINGVRTRVVLTPRPYPEFVWFHANHFSSAAGHLWERLLVGRLAELVESA</sequence>
<dbReference type="RefSeq" id="WP_104506921.1">
    <property type="nucleotide sequence ID" value="NZ_JACIGC010000001.1"/>
</dbReference>
<keyword evidence="2" id="KW-1185">Reference proteome</keyword>
<gene>
    <name evidence="1" type="ORF">CCR94_05725</name>
</gene>
<dbReference type="Proteomes" id="UP000239089">
    <property type="component" value="Unassembled WGS sequence"/>
</dbReference>
<reference evidence="1 2" key="1">
    <citation type="journal article" date="2018" name="Arch. Microbiol.">
        <title>New insights into the metabolic potential of the phototrophic purple bacterium Rhodopila globiformis DSM 161(T) from its draft genome sequence and evidence for a vanadium-dependent nitrogenase.</title>
        <authorList>
            <person name="Imhoff J.F."/>
            <person name="Rahn T."/>
            <person name="Kunzel S."/>
            <person name="Neulinger S.C."/>
        </authorList>
    </citation>
    <scope>NUCLEOTIDE SEQUENCE [LARGE SCALE GENOMIC DNA]</scope>
    <source>
        <strain evidence="1 2">DSM 16996</strain>
    </source>
</reference>
<dbReference type="OrthoDB" id="8452537at2"/>
<protein>
    <submittedName>
        <fullName evidence="1">Uncharacterized protein</fullName>
    </submittedName>
</protein>
<organism evidence="1 2">
    <name type="scientific">Rhodoblastus sphagnicola</name>
    <dbReference type="NCBI Taxonomy" id="333368"/>
    <lineage>
        <taxon>Bacteria</taxon>
        <taxon>Pseudomonadati</taxon>
        <taxon>Pseudomonadota</taxon>
        <taxon>Alphaproteobacteria</taxon>
        <taxon>Hyphomicrobiales</taxon>
        <taxon>Rhodoblastaceae</taxon>
        <taxon>Rhodoblastus</taxon>
    </lineage>
</organism>
<evidence type="ECO:0000313" key="1">
    <source>
        <dbReference type="EMBL" id="PPQ32466.1"/>
    </source>
</evidence>
<accession>A0A2S6NCW6</accession>